<evidence type="ECO:0000313" key="3">
    <source>
        <dbReference type="EMBL" id="KAL1399964.1"/>
    </source>
</evidence>
<feature type="region of interest" description="Disordered" evidence="2">
    <location>
        <begin position="1"/>
        <end position="35"/>
    </location>
</feature>
<gene>
    <name evidence="3" type="ORF">pipiens_007800</name>
</gene>
<protein>
    <submittedName>
        <fullName evidence="3">Uncharacterized protein</fullName>
    </submittedName>
</protein>
<evidence type="ECO:0000256" key="1">
    <source>
        <dbReference type="SAM" id="Coils"/>
    </source>
</evidence>
<organism evidence="3 4">
    <name type="scientific">Culex pipiens pipiens</name>
    <name type="common">Northern house mosquito</name>
    <dbReference type="NCBI Taxonomy" id="38569"/>
    <lineage>
        <taxon>Eukaryota</taxon>
        <taxon>Metazoa</taxon>
        <taxon>Ecdysozoa</taxon>
        <taxon>Arthropoda</taxon>
        <taxon>Hexapoda</taxon>
        <taxon>Insecta</taxon>
        <taxon>Pterygota</taxon>
        <taxon>Neoptera</taxon>
        <taxon>Endopterygota</taxon>
        <taxon>Diptera</taxon>
        <taxon>Nematocera</taxon>
        <taxon>Culicoidea</taxon>
        <taxon>Culicidae</taxon>
        <taxon>Culicinae</taxon>
        <taxon>Culicini</taxon>
        <taxon>Culex</taxon>
        <taxon>Culex</taxon>
    </lineage>
</organism>
<keyword evidence="1" id="KW-0175">Coiled coil</keyword>
<feature type="compositionally biased region" description="Basic and acidic residues" evidence="2">
    <location>
        <begin position="151"/>
        <end position="163"/>
    </location>
</feature>
<dbReference type="EMBL" id="JBEHCU010005394">
    <property type="protein sequence ID" value="KAL1399964.1"/>
    <property type="molecule type" value="Genomic_DNA"/>
</dbReference>
<dbReference type="Proteomes" id="UP001562425">
    <property type="component" value="Unassembled WGS sequence"/>
</dbReference>
<evidence type="ECO:0000313" key="4">
    <source>
        <dbReference type="Proteomes" id="UP001562425"/>
    </source>
</evidence>
<comment type="caution">
    <text evidence="3">The sequence shown here is derived from an EMBL/GenBank/DDBJ whole genome shotgun (WGS) entry which is preliminary data.</text>
</comment>
<sequence length="259" mass="29063">MADSRMPEKLRQRAGTQKPPAARCHSAEVSWSSSTAVDHRRLREIKTAQPCHRLGQVPAYLRQSSSMPITFRQRAVTQKPRAARCQHQTAKPCHRLGHVPAYLRRIQASPLNGSVTKLAGKVQEQVVPKPAVVPLDSIPAYWRTNSSSSAGEDRETKPVLKKHTENKETSCWTSEQNPVLAEIKSLRQDIQRSSSIGLFISPVDQSKIISRLQRKLLKAGTTIQSLEKTIKILKEENEKLNCIVNQKHHVEGSVHKCII</sequence>
<proteinExistence type="predicted"/>
<feature type="region of interest" description="Disordered" evidence="2">
    <location>
        <begin position="144"/>
        <end position="163"/>
    </location>
</feature>
<feature type="compositionally biased region" description="Basic and acidic residues" evidence="2">
    <location>
        <begin position="1"/>
        <end position="11"/>
    </location>
</feature>
<dbReference type="AlphaFoldDB" id="A0ABD1DKL9"/>
<name>A0ABD1DKL9_CULPP</name>
<reference evidence="3 4" key="1">
    <citation type="submission" date="2024-05" db="EMBL/GenBank/DDBJ databases">
        <title>Culex pipiens pipiens assembly and annotation.</title>
        <authorList>
            <person name="Alout H."/>
            <person name="Durand T."/>
        </authorList>
    </citation>
    <scope>NUCLEOTIDE SEQUENCE [LARGE SCALE GENOMIC DNA]</scope>
    <source>
        <strain evidence="3">HA-2024</strain>
        <tissue evidence="3">Whole body</tissue>
    </source>
</reference>
<feature type="coiled-coil region" evidence="1">
    <location>
        <begin position="209"/>
        <end position="243"/>
    </location>
</feature>
<keyword evidence="4" id="KW-1185">Reference proteome</keyword>
<evidence type="ECO:0000256" key="2">
    <source>
        <dbReference type="SAM" id="MobiDB-lite"/>
    </source>
</evidence>
<accession>A0ABD1DKL9</accession>